<protein>
    <submittedName>
        <fullName evidence="2">FRG domain-containing protein</fullName>
    </submittedName>
</protein>
<accession>A0A1H6B719</accession>
<evidence type="ECO:0000313" key="3">
    <source>
        <dbReference type="Proteomes" id="UP000236745"/>
    </source>
</evidence>
<gene>
    <name evidence="2" type="ORF">SAMN05444390_102434</name>
</gene>
<proteinExistence type="predicted"/>
<dbReference type="SMART" id="SM00901">
    <property type="entry name" value="FRG"/>
    <property type="match status" value="1"/>
</dbReference>
<feature type="domain" description="FRG" evidence="1">
    <location>
        <begin position="48"/>
        <end position="161"/>
    </location>
</feature>
<keyword evidence="3" id="KW-1185">Reference proteome</keyword>
<dbReference type="InterPro" id="IPR014966">
    <property type="entry name" value="FRG-dom"/>
</dbReference>
<dbReference type="EMBL" id="FNVQ01000002">
    <property type="protein sequence ID" value="SEG56324.1"/>
    <property type="molecule type" value="Genomic_DNA"/>
</dbReference>
<dbReference type="Pfam" id="PF08867">
    <property type="entry name" value="FRG"/>
    <property type="match status" value="1"/>
</dbReference>
<dbReference type="AlphaFoldDB" id="A0A1H6B719"/>
<dbReference type="OrthoDB" id="1091301at2"/>
<evidence type="ECO:0000313" key="2">
    <source>
        <dbReference type="EMBL" id="SEG56324.1"/>
    </source>
</evidence>
<dbReference type="RefSeq" id="WP_104003525.1">
    <property type="nucleotide sequence ID" value="NZ_FNVQ01000002.1"/>
</dbReference>
<sequence length="367" mass="43063">MRQVSGAVLTQELAKHTSIKDVAADKGFPVKSYRELVEQVAKLSYLNKDHLLFFRGQGSDYKNKAEKSTFYPTIYRSDYLTQQELDYRFDKLYSASKILVDLFKKHKVEGQYELRRKKYIQWSILQHYEVTETPLIDITQSIRVACSFAQLNNDQDTAFIYVFGLPYYTNRISINSEQDLINIRLLSISPPKALRPYFQEGFLVGTDDITNEYERKEELDLNNRLIAKFEIPNSDSFWGKSFDRIPKNALYPQNDEIERICRDISKNLGAEIAPSNIGKFLKLWAEIEQDTLRRARKYIRDIHNIRNAITVLLKYEENTYGLYKELDNLRIFRNNVVHKPASISNDELNRNIQTLRMLRVEIGKKNS</sequence>
<name>A0A1H6B719_9GAMM</name>
<dbReference type="Proteomes" id="UP000236745">
    <property type="component" value="Unassembled WGS sequence"/>
</dbReference>
<evidence type="ECO:0000259" key="1">
    <source>
        <dbReference type="SMART" id="SM00901"/>
    </source>
</evidence>
<reference evidence="2 3" key="1">
    <citation type="submission" date="2016-10" db="EMBL/GenBank/DDBJ databases">
        <authorList>
            <person name="de Groot N.N."/>
        </authorList>
    </citation>
    <scope>NUCLEOTIDE SEQUENCE [LARGE SCALE GENOMIC DNA]</scope>
    <source>
        <strain evidence="2 3">DSM 22012</strain>
    </source>
</reference>
<organism evidence="2 3">
    <name type="scientific">Marinobacterium lutimaris</name>
    <dbReference type="NCBI Taxonomy" id="568106"/>
    <lineage>
        <taxon>Bacteria</taxon>
        <taxon>Pseudomonadati</taxon>
        <taxon>Pseudomonadota</taxon>
        <taxon>Gammaproteobacteria</taxon>
        <taxon>Oceanospirillales</taxon>
        <taxon>Oceanospirillaceae</taxon>
        <taxon>Marinobacterium</taxon>
    </lineage>
</organism>